<evidence type="ECO:0000256" key="4">
    <source>
        <dbReference type="ARBA" id="ARBA00016377"/>
    </source>
</evidence>
<dbReference type="PANTHER" id="PTHR11839:SF18">
    <property type="entry name" value="NUDIX HYDROLASE DOMAIN-CONTAINING PROTEIN"/>
    <property type="match status" value="1"/>
</dbReference>
<feature type="domain" description="Nudix hydrolase" evidence="8">
    <location>
        <begin position="43"/>
        <end position="179"/>
    </location>
</feature>
<comment type="caution">
    <text evidence="9">The sequence shown here is derived from an EMBL/GenBank/DDBJ whole genome shotgun (WGS) entry which is preliminary data.</text>
</comment>
<accession>A0A3N0V0P9</accession>
<keyword evidence="5 9" id="KW-0378">Hydrolase</keyword>
<dbReference type="InterPro" id="IPR015797">
    <property type="entry name" value="NUDIX_hydrolase-like_dom_sf"/>
</dbReference>
<dbReference type="EMBL" id="RJVP01000003">
    <property type="protein sequence ID" value="ROH86379.1"/>
    <property type="molecule type" value="Genomic_DNA"/>
</dbReference>
<dbReference type="GO" id="GO:0016787">
    <property type="term" value="F:hydrolase activity"/>
    <property type="evidence" value="ECO:0007669"/>
    <property type="project" value="UniProtKB-KW"/>
</dbReference>
<reference evidence="9 10" key="1">
    <citation type="submission" date="2018-10" db="EMBL/GenBank/DDBJ databases">
        <authorList>
            <person name="Chen W.-M."/>
        </authorList>
    </citation>
    <scope>NUCLEOTIDE SEQUENCE [LARGE SCALE GENOMIC DNA]</scope>
    <source>
        <strain evidence="9 10">H-5</strain>
    </source>
</reference>
<dbReference type="GO" id="GO:0019693">
    <property type="term" value="P:ribose phosphate metabolic process"/>
    <property type="evidence" value="ECO:0007669"/>
    <property type="project" value="TreeGrafter"/>
</dbReference>
<evidence type="ECO:0000256" key="2">
    <source>
        <dbReference type="ARBA" id="ARBA00001946"/>
    </source>
</evidence>
<comment type="cofactor">
    <cofactor evidence="2">
        <name>Mg(2+)</name>
        <dbReference type="ChEBI" id="CHEBI:18420"/>
    </cofactor>
</comment>
<gene>
    <name evidence="9" type="ORF">ED236_06995</name>
</gene>
<dbReference type="Gene3D" id="3.90.79.10">
    <property type="entry name" value="Nucleoside Triphosphate Pyrophosphohydrolase"/>
    <property type="match status" value="1"/>
</dbReference>
<evidence type="ECO:0000256" key="6">
    <source>
        <dbReference type="ARBA" id="ARBA00032162"/>
    </source>
</evidence>
<dbReference type="Proteomes" id="UP000275137">
    <property type="component" value="Unassembled WGS sequence"/>
</dbReference>
<comment type="similarity">
    <text evidence="3">Belongs to the Nudix hydrolase family. NudK subfamily.</text>
</comment>
<dbReference type="AlphaFoldDB" id="A0A3N0V0P9"/>
<dbReference type="GO" id="GO:0006753">
    <property type="term" value="P:nucleoside phosphate metabolic process"/>
    <property type="evidence" value="ECO:0007669"/>
    <property type="project" value="TreeGrafter"/>
</dbReference>
<keyword evidence="10" id="KW-1185">Reference proteome</keyword>
<dbReference type="RefSeq" id="WP_123237442.1">
    <property type="nucleotide sequence ID" value="NZ_RJVP01000003.1"/>
</dbReference>
<organism evidence="9 10">
    <name type="scientific">Pseudomethylobacillus aquaticus</name>
    <dbReference type="NCBI Taxonomy" id="2676064"/>
    <lineage>
        <taxon>Bacteria</taxon>
        <taxon>Pseudomonadati</taxon>
        <taxon>Pseudomonadota</taxon>
        <taxon>Betaproteobacteria</taxon>
        <taxon>Nitrosomonadales</taxon>
        <taxon>Methylophilaceae</taxon>
        <taxon>Pseudomethylobacillus</taxon>
    </lineage>
</organism>
<comment type="catalytic activity">
    <reaction evidence="1">
        <text>GDP-alpha-D-mannose + H2O = alpha-D-mannose 1-phosphate + GMP + 2 H(+)</text>
        <dbReference type="Rhea" id="RHEA:27978"/>
        <dbReference type="ChEBI" id="CHEBI:15377"/>
        <dbReference type="ChEBI" id="CHEBI:15378"/>
        <dbReference type="ChEBI" id="CHEBI:57527"/>
        <dbReference type="ChEBI" id="CHEBI:58115"/>
        <dbReference type="ChEBI" id="CHEBI:58409"/>
    </reaction>
</comment>
<dbReference type="PANTHER" id="PTHR11839">
    <property type="entry name" value="UDP/ADP-SUGAR PYROPHOSPHATASE"/>
    <property type="match status" value="1"/>
</dbReference>
<evidence type="ECO:0000256" key="1">
    <source>
        <dbReference type="ARBA" id="ARBA00000847"/>
    </source>
</evidence>
<evidence type="ECO:0000259" key="8">
    <source>
        <dbReference type="PROSITE" id="PS51462"/>
    </source>
</evidence>
<name>A0A3N0V0P9_9PROT</name>
<protein>
    <recommendedName>
        <fullName evidence="4">GDP-mannose pyrophosphatase</fullName>
    </recommendedName>
    <alternativeName>
        <fullName evidence="6">GDP-mannose hydrolase</fullName>
    </alternativeName>
    <alternativeName>
        <fullName evidence="7">GDPMK</fullName>
    </alternativeName>
</protein>
<dbReference type="SUPFAM" id="SSF55811">
    <property type="entry name" value="Nudix"/>
    <property type="match status" value="1"/>
</dbReference>
<evidence type="ECO:0000313" key="10">
    <source>
        <dbReference type="Proteomes" id="UP000275137"/>
    </source>
</evidence>
<dbReference type="InterPro" id="IPR000086">
    <property type="entry name" value="NUDIX_hydrolase_dom"/>
</dbReference>
<dbReference type="Pfam" id="PF00293">
    <property type="entry name" value="NUDIX"/>
    <property type="match status" value="1"/>
</dbReference>
<dbReference type="PROSITE" id="PS51462">
    <property type="entry name" value="NUDIX"/>
    <property type="match status" value="1"/>
</dbReference>
<evidence type="ECO:0000256" key="3">
    <source>
        <dbReference type="ARBA" id="ARBA00007275"/>
    </source>
</evidence>
<proteinExistence type="inferred from homology"/>
<evidence type="ECO:0000256" key="7">
    <source>
        <dbReference type="ARBA" id="ARBA00032272"/>
    </source>
</evidence>
<sequence length="190" mass="21228">MLDHHDPALEEVGLSSQVLAQGRMLQVRCDEVRLPNGMQSTREYVLHPGAVLVVPLLDNGQLVLERQYRYPLHRVFIELPAGKIDQGEPPLQTGQRELLEETGYTATEWVYLGAQHPCIGYSNEVIHVYLARGLSAGAHQRDADEALQLFDASLHECLAMVQRGEITDGKTIIALFWAEKYLQGTWPAAS</sequence>
<evidence type="ECO:0000313" key="9">
    <source>
        <dbReference type="EMBL" id="ROH86379.1"/>
    </source>
</evidence>
<dbReference type="GO" id="GO:0005829">
    <property type="term" value="C:cytosol"/>
    <property type="evidence" value="ECO:0007669"/>
    <property type="project" value="TreeGrafter"/>
</dbReference>
<evidence type="ECO:0000256" key="5">
    <source>
        <dbReference type="ARBA" id="ARBA00022801"/>
    </source>
</evidence>